<keyword evidence="9" id="KW-1185">Reference proteome</keyword>
<dbReference type="EMBL" id="CAXIXY010000003">
    <property type="protein sequence ID" value="CAL2080915.1"/>
    <property type="molecule type" value="Genomic_DNA"/>
</dbReference>
<dbReference type="SMART" id="SM00905">
    <property type="entry name" value="FolB"/>
    <property type="match status" value="1"/>
</dbReference>
<reference evidence="8 9" key="1">
    <citation type="submission" date="2024-05" db="EMBL/GenBank/DDBJ databases">
        <authorList>
            <person name="Duchaud E."/>
        </authorList>
    </citation>
    <scope>NUCLEOTIDE SEQUENCE [LARGE SCALE GENOMIC DNA]</scope>
    <source>
        <strain evidence="8">Ena-SAMPLE-TAB-13-05-2024-13:56:06:370-140302</strain>
    </source>
</reference>
<comment type="catalytic activity">
    <reaction evidence="1 6">
        <text>7,8-dihydroneopterin = 6-hydroxymethyl-7,8-dihydropterin + glycolaldehyde</text>
        <dbReference type="Rhea" id="RHEA:10540"/>
        <dbReference type="ChEBI" id="CHEBI:17001"/>
        <dbReference type="ChEBI" id="CHEBI:17071"/>
        <dbReference type="ChEBI" id="CHEBI:44841"/>
        <dbReference type="EC" id="4.1.2.25"/>
    </reaction>
</comment>
<sequence>MGIIKVTDIRLFTNHGCLDEEARIGSEYRVDIVVKADLMKSAESDELEDTVDYVHLNKIAKEEMAIRSKLLEKVAKRIIDRIFDEIKMVEEATVSISKLNPPIGGNVGEVTIELSNSRKN</sequence>
<evidence type="ECO:0000256" key="4">
    <source>
        <dbReference type="ARBA" id="ARBA00022909"/>
    </source>
</evidence>
<comment type="pathway">
    <text evidence="2 6">Cofactor biosynthesis; tetrahydrofolate biosynthesis; 2-amino-4-hydroxy-6-hydroxymethyl-7,8-dihydropteridine diphosphate from 7,8-dihydroneopterin triphosphate: step 3/4.</text>
</comment>
<dbReference type="InterPro" id="IPR043133">
    <property type="entry name" value="GTP-CH-I_C/QueF"/>
</dbReference>
<evidence type="ECO:0000259" key="7">
    <source>
        <dbReference type="SMART" id="SM00905"/>
    </source>
</evidence>
<proteinExistence type="inferred from homology"/>
<dbReference type="PANTHER" id="PTHR42844">
    <property type="entry name" value="DIHYDRONEOPTERIN ALDOLASE 1-RELATED"/>
    <property type="match status" value="1"/>
</dbReference>
<comment type="function">
    <text evidence="6">Catalyzes the conversion of 7,8-dihydroneopterin to 6-hydroxymethyl-7,8-dihydropterin.</text>
</comment>
<comment type="similarity">
    <text evidence="3 6">Belongs to the DHNA family.</text>
</comment>
<evidence type="ECO:0000313" key="8">
    <source>
        <dbReference type="EMBL" id="CAL2080915.1"/>
    </source>
</evidence>
<dbReference type="PANTHER" id="PTHR42844:SF1">
    <property type="entry name" value="DIHYDRONEOPTERIN ALDOLASE 1-RELATED"/>
    <property type="match status" value="1"/>
</dbReference>
<comment type="caution">
    <text evidence="8">The sequence shown here is derived from an EMBL/GenBank/DDBJ whole genome shotgun (WGS) entry which is preliminary data.</text>
</comment>
<dbReference type="NCBIfam" id="TIGR00526">
    <property type="entry name" value="folB_dom"/>
    <property type="match status" value="1"/>
</dbReference>
<evidence type="ECO:0000256" key="5">
    <source>
        <dbReference type="ARBA" id="ARBA00023239"/>
    </source>
</evidence>
<dbReference type="SUPFAM" id="SSF55620">
    <property type="entry name" value="Tetrahydrobiopterin biosynthesis enzymes-like"/>
    <property type="match status" value="1"/>
</dbReference>
<evidence type="ECO:0000256" key="6">
    <source>
        <dbReference type="RuleBase" id="RU362079"/>
    </source>
</evidence>
<dbReference type="InterPro" id="IPR006157">
    <property type="entry name" value="FolB_dom"/>
</dbReference>
<dbReference type="GO" id="GO:0004150">
    <property type="term" value="F:dihydroneopterin aldolase activity"/>
    <property type="evidence" value="ECO:0007669"/>
    <property type="project" value="UniProtKB-EC"/>
</dbReference>
<organism evidence="8 9">
    <name type="scientific">Tenacibaculum platacis</name>
    <dbReference type="NCBI Taxonomy" id="3137852"/>
    <lineage>
        <taxon>Bacteria</taxon>
        <taxon>Pseudomonadati</taxon>
        <taxon>Bacteroidota</taxon>
        <taxon>Flavobacteriia</taxon>
        <taxon>Flavobacteriales</taxon>
        <taxon>Flavobacteriaceae</taxon>
        <taxon>Tenacibaculum</taxon>
    </lineage>
</organism>
<protein>
    <recommendedName>
        <fullName evidence="6">7,8-dihydroneopterin aldolase</fullName>
        <ecNumber evidence="6">4.1.2.25</ecNumber>
    </recommendedName>
</protein>
<dbReference type="Gene3D" id="3.30.1130.10">
    <property type="match status" value="1"/>
</dbReference>
<evidence type="ECO:0000256" key="2">
    <source>
        <dbReference type="ARBA" id="ARBA00005013"/>
    </source>
</evidence>
<evidence type="ECO:0000256" key="1">
    <source>
        <dbReference type="ARBA" id="ARBA00001353"/>
    </source>
</evidence>
<dbReference type="Proteomes" id="UP001497416">
    <property type="component" value="Unassembled WGS sequence"/>
</dbReference>
<evidence type="ECO:0000256" key="3">
    <source>
        <dbReference type="ARBA" id="ARBA00005708"/>
    </source>
</evidence>
<feature type="domain" description="Dihydroneopterin aldolase/epimerase" evidence="7">
    <location>
        <begin position="4"/>
        <end position="116"/>
    </location>
</feature>
<accession>A0ABP1EJR6</accession>
<keyword evidence="5 6" id="KW-0456">Lyase</keyword>
<keyword evidence="4 6" id="KW-0289">Folate biosynthesis</keyword>
<dbReference type="Pfam" id="PF02152">
    <property type="entry name" value="FolB"/>
    <property type="match status" value="1"/>
</dbReference>
<evidence type="ECO:0000313" key="9">
    <source>
        <dbReference type="Proteomes" id="UP001497416"/>
    </source>
</evidence>
<gene>
    <name evidence="8" type="ORF">T190607A01A_11109</name>
</gene>
<dbReference type="RefSeq" id="WP_348710910.1">
    <property type="nucleotide sequence ID" value="NZ_CAXIXW010000014.1"/>
</dbReference>
<name>A0ABP1EJR6_9FLAO</name>
<dbReference type="EC" id="4.1.2.25" evidence="6"/>
<dbReference type="NCBIfam" id="TIGR00525">
    <property type="entry name" value="folB"/>
    <property type="match status" value="1"/>
</dbReference>
<dbReference type="InterPro" id="IPR006156">
    <property type="entry name" value="Dihydroneopterin_aldolase"/>
</dbReference>